<dbReference type="OrthoDB" id="5362269at2759"/>
<evidence type="ECO:0000256" key="1">
    <source>
        <dbReference type="SAM" id="SignalP"/>
    </source>
</evidence>
<accession>A0A9W8RD77</accession>
<dbReference type="AlphaFoldDB" id="A0A9W8RD77"/>
<comment type="caution">
    <text evidence="2">The sequence shown here is derived from an EMBL/GenBank/DDBJ whole genome shotgun (WGS) entry which is preliminary data.</text>
</comment>
<feature type="signal peptide" evidence="1">
    <location>
        <begin position="1"/>
        <end position="15"/>
    </location>
</feature>
<feature type="chain" id="PRO_5040923966" evidence="1">
    <location>
        <begin position="16"/>
        <end position="124"/>
    </location>
</feature>
<keyword evidence="1" id="KW-0732">Signal</keyword>
<evidence type="ECO:0000313" key="2">
    <source>
        <dbReference type="EMBL" id="KAJ4193220.1"/>
    </source>
</evidence>
<gene>
    <name evidence="2" type="ORF">NW755_003213</name>
</gene>
<proteinExistence type="predicted"/>
<reference evidence="2" key="1">
    <citation type="submission" date="2022-09" db="EMBL/GenBank/DDBJ databases">
        <title>Fusarium specimens isolated from Avocado Roots.</title>
        <authorList>
            <person name="Stajich J."/>
            <person name="Roper C."/>
            <person name="Heimlech-Rivalta G."/>
        </authorList>
    </citation>
    <scope>NUCLEOTIDE SEQUENCE</scope>
    <source>
        <strain evidence="2">A02</strain>
    </source>
</reference>
<dbReference type="Proteomes" id="UP001152087">
    <property type="component" value="Unassembled WGS sequence"/>
</dbReference>
<name>A0A9W8RD77_9HYPO</name>
<dbReference type="EMBL" id="JAOQAV010000006">
    <property type="protein sequence ID" value="KAJ4193220.1"/>
    <property type="molecule type" value="Genomic_DNA"/>
</dbReference>
<sequence>MALQTLASGLVLALAESTAVLPRAVTNPASISTRYGIDAAVTDYKSWYSSFNSKYYTEGWAWCGSRVPIYTQYLAYLADKDGKLTKTAYGFISPDILEADGYRIISSMFIVTKCATTTGDRPPT</sequence>
<protein>
    <submittedName>
        <fullName evidence="2">Uncharacterized protein</fullName>
    </submittedName>
</protein>
<keyword evidence="3" id="KW-1185">Reference proteome</keyword>
<evidence type="ECO:0000313" key="3">
    <source>
        <dbReference type="Proteomes" id="UP001152087"/>
    </source>
</evidence>
<organism evidence="2 3">
    <name type="scientific">Fusarium falciforme</name>
    <dbReference type="NCBI Taxonomy" id="195108"/>
    <lineage>
        <taxon>Eukaryota</taxon>
        <taxon>Fungi</taxon>
        <taxon>Dikarya</taxon>
        <taxon>Ascomycota</taxon>
        <taxon>Pezizomycotina</taxon>
        <taxon>Sordariomycetes</taxon>
        <taxon>Hypocreomycetidae</taxon>
        <taxon>Hypocreales</taxon>
        <taxon>Nectriaceae</taxon>
        <taxon>Fusarium</taxon>
        <taxon>Fusarium solani species complex</taxon>
    </lineage>
</organism>